<reference evidence="19" key="2">
    <citation type="submission" date="2020-05" db="EMBL/GenBank/DDBJ databases">
        <authorList>
            <person name="Kim H.-S."/>
            <person name="Proctor R.H."/>
            <person name="Brown D.W."/>
        </authorList>
    </citation>
    <scope>NUCLEOTIDE SEQUENCE</scope>
    <source>
        <strain evidence="19">NRRL 22465</strain>
    </source>
</reference>
<dbReference type="AlphaFoldDB" id="A0A8H4UR07"/>
<dbReference type="Pfam" id="PF00153">
    <property type="entry name" value="Mito_carr"/>
    <property type="match status" value="3"/>
</dbReference>
<dbReference type="GO" id="GO:0005634">
    <property type="term" value="C:nucleus"/>
    <property type="evidence" value="ECO:0007669"/>
    <property type="project" value="UniProtKB-SubCell"/>
</dbReference>
<evidence type="ECO:0000256" key="4">
    <source>
        <dbReference type="ARBA" id="ARBA00022692"/>
    </source>
</evidence>
<sequence length="1081" mass="118790">MKDTQVAAPSPLQSVIAGAAAGGVESLVTYPTEYVKTRKQLLTASSVSPLRLLITTVKSNGVGVLYTGAGAFCVSNASKSGVRFLTFDSIRSRLARDPTTGKPTSLSNMVAGVAAGVAESITVVTPGESIKTKIVEDRAGPRRFKSTRDAIRTTANEQGLRGFYRGVVPVTLKQGSNALVRFTSYHAIFDTIQPYVKKSGRDGLTAPLAGASAGIVTVYATMPFDTIKTRMQGVGTGGGKQGSLYYVASVLRESGVRGLWKGTTPRLVRLSSAPVQAVVPQMSSRNSAPKKVRLACRRCRTRRIKCDGQVPACTNCAKAGQVCLDVDSQNSDVVIPRNFVGATRARIQWLENIIKERAPDVDLRAGPQVDPSPDLETRPLDEEGHEEVDASPTPGTVPVPVQRASLKRSAQVSGQSDHDGSFPERAHSVAVTLGMLSLNSDSPQKHYLGSSSGLLFTNLIGASPSSAGSTPQGVGGHVLAGDSEWQDDGVGRDYNRNYYQALNAFLHQELPPKHEAVVLAHTYVRWVHPDFPVLEPSSLFSAIDAIYSCVPEPGDIDGSPHAWPSTMPSFRWNGRQIVPGASENDGVSMPVVAFILFMVFNIGAIVKVRTRIYEFPPQRFYRAAVHFSKDAFSQISLSSIQALVMLVNHTMLTPAEVNLWTLVHIALAYCVELGIHRELPEQRPSEDFAMQQIRRFTFFTIYSLDRSISSIQGRPLGFRDETFDIQFPQAPPPENDHMNGAIPSSFMAAVTQYSTYGYKLDRIVSDIKLHLYHLPGDSSWFPWPANPVQHQQRIREALNKWWEDVSQDSFDYPSLENRQREVWRLKLKIKYHTAMVLLFQPSQVIRTPSTEGLQICFEGSSNILDGYQRLHDLHSLHHGWRAVQNIFAAGATLIYSFWTSQHVQKNASTTHLSKDLRTCSSLLTIGGEWWPSAKNGQKSFGSVADLTMRKLYMEDAPSKAPRLSLHSSAAGRCSRGAERNEPHEGHITVLPDTQALEGLEHLPLGETEDTWQEMGVPIGEDSANQAMWYGIDMARTGQGTDFAPEIEMFLADFDRSEFTWSFPLHGNEDADPFGTHPNPGF</sequence>
<dbReference type="PROSITE" id="PS50920">
    <property type="entry name" value="SOLCAR"/>
    <property type="match status" value="3"/>
</dbReference>
<evidence type="ECO:0000256" key="17">
    <source>
        <dbReference type="SAM" id="MobiDB-lite"/>
    </source>
</evidence>
<name>A0A8H4UR07_9HYPO</name>
<dbReference type="Pfam" id="PF00172">
    <property type="entry name" value="Zn_clus"/>
    <property type="match status" value="1"/>
</dbReference>
<keyword evidence="10" id="KW-0805">Transcription regulation</keyword>
<reference evidence="19" key="1">
    <citation type="journal article" date="2020" name="BMC Genomics">
        <title>Correction to: Identification and distribution of gene clusters required for synthesis of sphingolipid metabolism inhibitors in diverse species of the filamentous fungus Fusarium.</title>
        <authorList>
            <person name="Kim H.S."/>
            <person name="Lohmar J.M."/>
            <person name="Busman M."/>
            <person name="Brown D.W."/>
            <person name="Naumann T.A."/>
            <person name="Divon H.H."/>
            <person name="Lysoe E."/>
            <person name="Uhlig S."/>
            <person name="Proctor R.H."/>
        </authorList>
    </citation>
    <scope>NUCLEOTIDE SEQUENCE</scope>
    <source>
        <strain evidence="19">NRRL 22465</strain>
    </source>
</reference>
<keyword evidence="13 16" id="KW-0472">Membrane</keyword>
<dbReference type="InterPro" id="IPR007219">
    <property type="entry name" value="XnlR_reg_dom"/>
</dbReference>
<dbReference type="InterPro" id="IPR036864">
    <property type="entry name" value="Zn2-C6_fun-type_DNA-bd_sf"/>
</dbReference>
<keyword evidence="14" id="KW-0804">Transcription</keyword>
<feature type="repeat" description="Solcar" evidence="16">
    <location>
        <begin position="106"/>
        <end position="191"/>
    </location>
</feature>
<dbReference type="PROSITE" id="PS00463">
    <property type="entry name" value="ZN2_CY6_FUNGAL_1"/>
    <property type="match status" value="1"/>
</dbReference>
<dbReference type="GO" id="GO:0006351">
    <property type="term" value="P:DNA-templated transcription"/>
    <property type="evidence" value="ECO:0007669"/>
    <property type="project" value="InterPro"/>
</dbReference>
<dbReference type="Gene3D" id="1.50.40.10">
    <property type="entry name" value="Mitochondrial carrier domain"/>
    <property type="match status" value="1"/>
</dbReference>
<dbReference type="EMBL" id="JABEYC010000165">
    <property type="protein sequence ID" value="KAF4981502.1"/>
    <property type="molecule type" value="Genomic_DNA"/>
</dbReference>
<feature type="region of interest" description="Disordered" evidence="17">
    <location>
        <begin position="404"/>
        <end position="423"/>
    </location>
</feature>
<protein>
    <recommendedName>
        <fullName evidence="18">Zn(2)-C6 fungal-type domain-containing protein</fullName>
    </recommendedName>
</protein>
<keyword evidence="6" id="KW-0677">Repeat</keyword>
<keyword evidence="15" id="KW-0539">Nucleus</keyword>
<keyword evidence="12" id="KW-0496">Mitochondrion</keyword>
<keyword evidence="4 16" id="KW-0812">Transmembrane</keyword>
<feature type="repeat" description="Solcar" evidence="16">
    <location>
        <begin position="9"/>
        <end position="93"/>
    </location>
</feature>
<comment type="subcellular location">
    <subcellularLocation>
        <location evidence="2">Mitochondrion inner membrane</location>
        <topology evidence="2">Multi-pass membrane protein</topology>
    </subcellularLocation>
    <subcellularLocation>
        <location evidence="1">Nucleus</location>
    </subcellularLocation>
</comment>
<dbReference type="SMART" id="SM00906">
    <property type="entry name" value="Fungal_trans"/>
    <property type="match status" value="1"/>
</dbReference>
<dbReference type="InterPro" id="IPR052202">
    <property type="entry name" value="Yeast_MetPath_Reg"/>
</dbReference>
<dbReference type="GO" id="GO:0045944">
    <property type="term" value="P:positive regulation of transcription by RNA polymerase II"/>
    <property type="evidence" value="ECO:0007669"/>
    <property type="project" value="TreeGrafter"/>
</dbReference>
<evidence type="ECO:0000256" key="10">
    <source>
        <dbReference type="ARBA" id="ARBA00023015"/>
    </source>
</evidence>
<feature type="repeat" description="Solcar" evidence="16">
    <location>
        <begin position="201"/>
        <end position="287"/>
    </location>
</feature>
<dbReference type="GO" id="GO:0000981">
    <property type="term" value="F:DNA-binding transcription factor activity, RNA polymerase II-specific"/>
    <property type="evidence" value="ECO:0007669"/>
    <property type="project" value="InterPro"/>
</dbReference>
<dbReference type="SUPFAM" id="SSF57701">
    <property type="entry name" value="Zn2/Cys6 DNA-binding domain"/>
    <property type="match status" value="1"/>
</dbReference>
<gene>
    <name evidence="19" type="ORF">FZEAL_2687</name>
</gene>
<feature type="region of interest" description="Disordered" evidence="17">
    <location>
        <begin position="361"/>
        <end position="399"/>
    </location>
</feature>
<evidence type="ECO:0000256" key="16">
    <source>
        <dbReference type="PROSITE-ProRule" id="PRU00282"/>
    </source>
</evidence>
<accession>A0A8H4UR07</accession>
<evidence type="ECO:0000256" key="13">
    <source>
        <dbReference type="ARBA" id="ARBA00023136"/>
    </source>
</evidence>
<keyword evidence="20" id="KW-1185">Reference proteome</keyword>
<dbReference type="InterPro" id="IPR018108">
    <property type="entry name" value="MCP_transmembrane"/>
</dbReference>
<organism evidence="19 20">
    <name type="scientific">Fusarium zealandicum</name>
    <dbReference type="NCBI Taxonomy" id="1053134"/>
    <lineage>
        <taxon>Eukaryota</taxon>
        <taxon>Fungi</taxon>
        <taxon>Dikarya</taxon>
        <taxon>Ascomycota</taxon>
        <taxon>Pezizomycotina</taxon>
        <taxon>Sordariomycetes</taxon>
        <taxon>Hypocreomycetidae</taxon>
        <taxon>Hypocreales</taxon>
        <taxon>Nectriaceae</taxon>
        <taxon>Fusarium</taxon>
        <taxon>Fusarium staphyleae species complex</taxon>
    </lineage>
</organism>
<keyword evidence="9" id="KW-1133">Transmembrane helix</keyword>
<evidence type="ECO:0000256" key="11">
    <source>
        <dbReference type="ARBA" id="ARBA00023125"/>
    </source>
</evidence>
<dbReference type="SMART" id="SM00066">
    <property type="entry name" value="GAL4"/>
    <property type="match status" value="1"/>
</dbReference>
<keyword evidence="7" id="KW-0999">Mitochondrion inner membrane</keyword>
<keyword evidence="11" id="KW-0238">DNA-binding</keyword>
<dbReference type="GO" id="GO:0055085">
    <property type="term" value="P:transmembrane transport"/>
    <property type="evidence" value="ECO:0007669"/>
    <property type="project" value="InterPro"/>
</dbReference>
<dbReference type="PROSITE" id="PS50048">
    <property type="entry name" value="ZN2_CY6_FUNGAL_2"/>
    <property type="match status" value="1"/>
</dbReference>
<evidence type="ECO:0000256" key="15">
    <source>
        <dbReference type="ARBA" id="ARBA00023242"/>
    </source>
</evidence>
<dbReference type="CDD" id="cd12148">
    <property type="entry name" value="fungal_TF_MHR"/>
    <property type="match status" value="1"/>
</dbReference>
<evidence type="ECO:0000256" key="6">
    <source>
        <dbReference type="ARBA" id="ARBA00022737"/>
    </source>
</evidence>
<evidence type="ECO:0000313" key="20">
    <source>
        <dbReference type="Proteomes" id="UP000635477"/>
    </source>
</evidence>
<evidence type="ECO:0000256" key="9">
    <source>
        <dbReference type="ARBA" id="ARBA00022989"/>
    </source>
</evidence>
<evidence type="ECO:0000259" key="18">
    <source>
        <dbReference type="PROSITE" id="PS50048"/>
    </source>
</evidence>
<dbReference type="CDD" id="cd00067">
    <property type="entry name" value="GAL4"/>
    <property type="match status" value="1"/>
</dbReference>
<evidence type="ECO:0000256" key="3">
    <source>
        <dbReference type="ARBA" id="ARBA00022448"/>
    </source>
</evidence>
<dbReference type="Gene3D" id="4.10.240.10">
    <property type="entry name" value="Zn(2)-C6 fungal-type DNA-binding domain"/>
    <property type="match status" value="1"/>
</dbReference>
<dbReference type="Pfam" id="PF04082">
    <property type="entry name" value="Fungal_trans"/>
    <property type="match status" value="1"/>
</dbReference>
<dbReference type="GO" id="GO:0005743">
    <property type="term" value="C:mitochondrial inner membrane"/>
    <property type="evidence" value="ECO:0007669"/>
    <property type="project" value="UniProtKB-SubCell"/>
</dbReference>
<proteinExistence type="predicted"/>
<dbReference type="GO" id="GO:0008270">
    <property type="term" value="F:zinc ion binding"/>
    <property type="evidence" value="ECO:0007669"/>
    <property type="project" value="InterPro"/>
</dbReference>
<evidence type="ECO:0000256" key="5">
    <source>
        <dbReference type="ARBA" id="ARBA00022723"/>
    </source>
</evidence>
<evidence type="ECO:0000256" key="14">
    <source>
        <dbReference type="ARBA" id="ARBA00023163"/>
    </source>
</evidence>
<keyword evidence="3" id="KW-0813">Transport</keyword>
<dbReference type="PANTHER" id="PTHR47782:SF1">
    <property type="entry name" value="PYRIMIDINE PATHWAY REGULATORY PROTEIN 1"/>
    <property type="match status" value="1"/>
</dbReference>
<evidence type="ECO:0000256" key="1">
    <source>
        <dbReference type="ARBA" id="ARBA00004123"/>
    </source>
</evidence>
<keyword evidence="8" id="KW-0862">Zinc</keyword>
<dbReference type="PRINTS" id="PR00784">
    <property type="entry name" value="MTUNCOUPLING"/>
</dbReference>
<dbReference type="PANTHER" id="PTHR47782">
    <property type="entry name" value="ZN(II)2CYS6 TRANSCRIPTION FACTOR (EUROFUNG)-RELATED"/>
    <property type="match status" value="1"/>
</dbReference>
<dbReference type="Proteomes" id="UP000635477">
    <property type="component" value="Unassembled WGS sequence"/>
</dbReference>
<dbReference type="GO" id="GO:0043565">
    <property type="term" value="F:sequence-specific DNA binding"/>
    <property type="evidence" value="ECO:0007669"/>
    <property type="project" value="TreeGrafter"/>
</dbReference>
<dbReference type="OrthoDB" id="25921at2759"/>
<dbReference type="InterPro" id="IPR001138">
    <property type="entry name" value="Zn2Cys6_DnaBD"/>
</dbReference>
<evidence type="ECO:0000256" key="12">
    <source>
        <dbReference type="ARBA" id="ARBA00023128"/>
    </source>
</evidence>
<keyword evidence="5" id="KW-0479">Metal-binding</keyword>
<evidence type="ECO:0000256" key="2">
    <source>
        <dbReference type="ARBA" id="ARBA00004448"/>
    </source>
</evidence>
<dbReference type="InterPro" id="IPR023395">
    <property type="entry name" value="MCP_dom_sf"/>
</dbReference>
<evidence type="ECO:0000256" key="7">
    <source>
        <dbReference type="ARBA" id="ARBA00022792"/>
    </source>
</evidence>
<dbReference type="SUPFAM" id="SSF103506">
    <property type="entry name" value="Mitochondrial carrier"/>
    <property type="match status" value="1"/>
</dbReference>
<evidence type="ECO:0000313" key="19">
    <source>
        <dbReference type="EMBL" id="KAF4981502.1"/>
    </source>
</evidence>
<comment type="caution">
    <text evidence="19">The sequence shown here is derived from an EMBL/GenBank/DDBJ whole genome shotgun (WGS) entry which is preliminary data.</text>
</comment>
<feature type="domain" description="Zn(2)-C6 fungal-type" evidence="18">
    <location>
        <begin position="295"/>
        <end position="323"/>
    </location>
</feature>
<dbReference type="InterPro" id="IPR002067">
    <property type="entry name" value="MCP"/>
</dbReference>
<evidence type="ECO:0000256" key="8">
    <source>
        <dbReference type="ARBA" id="ARBA00022833"/>
    </source>
</evidence>